<dbReference type="PATRIC" id="fig|472175.3.peg.920"/>
<dbReference type="Gene3D" id="3.40.50.150">
    <property type="entry name" value="Vaccinia Virus protein VP39"/>
    <property type="match status" value="1"/>
</dbReference>
<dbReference type="PANTHER" id="PTHR11579">
    <property type="entry name" value="PROTEIN-L-ISOASPARTATE O-METHYLTRANSFERASE"/>
    <property type="match status" value="1"/>
</dbReference>
<evidence type="ECO:0000313" key="12">
    <source>
        <dbReference type="EMBL" id="KFB09886.1"/>
    </source>
</evidence>
<keyword evidence="5" id="KW-0963">Cytoplasm</keyword>
<evidence type="ECO:0000256" key="11">
    <source>
        <dbReference type="ARBA" id="ARBA00031350"/>
    </source>
</evidence>
<comment type="similarity">
    <text evidence="2">Belongs to the methyltransferase superfamily. L-isoaspartyl/D-aspartyl protein methyltransferase family.</text>
</comment>
<dbReference type="EMBL" id="JMQM01000001">
    <property type="protein sequence ID" value="KFB09886.1"/>
    <property type="molecule type" value="Genomic_DNA"/>
</dbReference>
<evidence type="ECO:0000256" key="2">
    <source>
        <dbReference type="ARBA" id="ARBA00005369"/>
    </source>
</evidence>
<dbReference type="InterPro" id="IPR000682">
    <property type="entry name" value="PCMT"/>
</dbReference>
<evidence type="ECO:0000313" key="13">
    <source>
        <dbReference type="Proteomes" id="UP000053675"/>
    </source>
</evidence>
<evidence type="ECO:0000256" key="5">
    <source>
        <dbReference type="ARBA" id="ARBA00022490"/>
    </source>
</evidence>
<keyword evidence="13" id="KW-1185">Reference proteome</keyword>
<dbReference type="OrthoDB" id="9810066at2"/>
<accession>A0A084UAA0</accession>
<evidence type="ECO:0000256" key="1">
    <source>
        <dbReference type="ARBA" id="ARBA00004496"/>
    </source>
</evidence>
<evidence type="ECO:0000256" key="9">
    <source>
        <dbReference type="ARBA" id="ARBA00030757"/>
    </source>
</evidence>
<dbReference type="eggNOG" id="COG2518">
    <property type="taxonomic scope" value="Bacteria"/>
</dbReference>
<keyword evidence="8" id="KW-0949">S-adenosyl-L-methionine</keyword>
<evidence type="ECO:0000256" key="4">
    <source>
        <dbReference type="ARBA" id="ARBA00013346"/>
    </source>
</evidence>
<dbReference type="InterPro" id="IPR029063">
    <property type="entry name" value="SAM-dependent_MTases_sf"/>
</dbReference>
<reference evidence="12 13" key="1">
    <citation type="submission" date="2014-05" db="EMBL/GenBank/DDBJ databases">
        <title>Draft Genome Sequence of Nitratireductor basaltis Strain UMTGB225, A Marine Bacterium Isolated from Green Barrel Tunicate.</title>
        <authorList>
            <person name="Gan H.Y."/>
        </authorList>
    </citation>
    <scope>NUCLEOTIDE SEQUENCE [LARGE SCALE GENOMIC DNA]</scope>
    <source>
        <strain evidence="12 13">UMTGB225</strain>
    </source>
</reference>
<evidence type="ECO:0000256" key="10">
    <source>
        <dbReference type="ARBA" id="ARBA00031323"/>
    </source>
</evidence>
<keyword evidence="6 12" id="KW-0489">Methyltransferase</keyword>
<dbReference type="RefSeq" id="WP_036480173.1">
    <property type="nucleotide sequence ID" value="NZ_JMQM01000001.1"/>
</dbReference>
<dbReference type="PANTHER" id="PTHR11579:SF0">
    <property type="entry name" value="PROTEIN-L-ISOASPARTATE(D-ASPARTATE) O-METHYLTRANSFERASE"/>
    <property type="match status" value="1"/>
</dbReference>
<keyword evidence="7 12" id="KW-0808">Transferase</keyword>
<evidence type="ECO:0000256" key="6">
    <source>
        <dbReference type="ARBA" id="ARBA00022603"/>
    </source>
</evidence>
<sequence length="216" mass="23507">MSETGSDREGFAALMLRMRARGIGSKALFEAIENTPRASFVPAEFRDAVWSNRTVPIACGETLEACDFQAAMIAALDLQPGNRLLEIGTGSGYTSAVMARLCDKVLTLDRYKTLIQQAQLRHEHLGLTNIVARQSDGREGAAEGPFDRIIVWASFEELPRKFVDQLTSGGIMIAPIGPGEDVQTMTHLTKVGSRFEKVELETTRLQPLAAGVAEAI</sequence>
<organism evidence="12 13">
    <name type="scientific">Nitratireductor basaltis</name>
    <dbReference type="NCBI Taxonomy" id="472175"/>
    <lineage>
        <taxon>Bacteria</taxon>
        <taxon>Pseudomonadati</taxon>
        <taxon>Pseudomonadota</taxon>
        <taxon>Alphaproteobacteria</taxon>
        <taxon>Hyphomicrobiales</taxon>
        <taxon>Phyllobacteriaceae</taxon>
        <taxon>Nitratireductor</taxon>
    </lineage>
</organism>
<dbReference type="Proteomes" id="UP000053675">
    <property type="component" value="Unassembled WGS sequence"/>
</dbReference>
<dbReference type="GO" id="GO:0005737">
    <property type="term" value="C:cytoplasm"/>
    <property type="evidence" value="ECO:0007669"/>
    <property type="project" value="UniProtKB-SubCell"/>
</dbReference>
<evidence type="ECO:0000256" key="8">
    <source>
        <dbReference type="ARBA" id="ARBA00022691"/>
    </source>
</evidence>
<evidence type="ECO:0000256" key="3">
    <source>
        <dbReference type="ARBA" id="ARBA00011890"/>
    </source>
</evidence>
<dbReference type="Pfam" id="PF01135">
    <property type="entry name" value="PCMT"/>
    <property type="match status" value="1"/>
</dbReference>
<dbReference type="NCBIfam" id="NF001453">
    <property type="entry name" value="PRK00312.1"/>
    <property type="match status" value="1"/>
</dbReference>
<dbReference type="STRING" id="472175.EL18_00908"/>
<dbReference type="SUPFAM" id="SSF53335">
    <property type="entry name" value="S-adenosyl-L-methionine-dependent methyltransferases"/>
    <property type="match status" value="1"/>
</dbReference>
<dbReference type="GO" id="GO:0032259">
    <property type="term" value="P:methylation"/>
    <property type="evidence" value="ECO:0007669"/>
    <property type="project" value="UniProtKB-KW"/>
</dbReference>
<name>A0A084UAA0_9HYPH</name>
<protein>
    <recommendedName>
        <fullName evidence="4">Protein-L-isoaspartate O-methyltransferase</fullName>
        <ecNumber evidence="3">2.1.1.77</ecNumber>
    </recommendedName>
    <alternativeName>
        <fullName evidence="11">L-isoaspartyl protein carboxyl methyltransferase</fullName>
    </alternativeName>
    <alternativeName>
        <fullName evidence="9">Protein L-isoaspartyl methyltransferase</fullName>
    </alternativeName>
    <alternativeName>
        <fullName evidence="10">Protein-beta-aspartate methyltransferase</fullName>
    </alternativeName>
</protein>
<dbReference type="CDD" id="cd02440">
    <property type="entry name" value="AdoMet_MTases"/>
    <property type="match status" value="1"/>
</dbReference>
<dbReference type="GO" id="GO:0004719">
    <property type="term" value="F:protein-L-isoaspartate (D-aspartate) O-methyltransferase activity"/>
    <property type="evidence" value="ECO:0007669"/>
    <property type="project" value="UniProtKB-EC"/>
</dbReference>
<proteinExistence type="inferred from homology"/>
<comment type="subcellular location">
    <subcellularLocation>
        <location evidence="1">Cytoplasm</location>
    </subcellularLocation>
</comment>
<gene>
    <name evidence="12" type="ORF">EL18_00908</name>
</gene>
<comment type="caution">
    <text evidence="12">The sequence shown here is derived from an EMBL/GenBank/DDBJ whole genome shotgun (WGS) entry which is preliminary data.</text>
</comment>
<dbReference type="AlphaFoldDB" id="A0A084UAA0"/>
<evidence type="ECO:0000256" key="7">
    <source>
        <dbReference type="ARBA" id="ARBA00022679"/>
    </source>
</evidence>
<dbReference type="EC" id="2.1.1.77" evidence="3"/>